<dbReference type="GeneID" id="108675283"/>
<proteinExistence type="predicted"/>
<feature type="transmembrane region" description="Helical" evidence="5">
    <location>
        <begin position="125"/>
        <end position="153"/>
    </location>
</feature>
<dbReference type="AlphaFoldDB" id="A0A8B7NYC3"/>
<evidence type="ECO:0000256" key="4">
    <source>
        <dbReference type="ARBA" id="ARBA00023136"/>
    </source>
</evidence>
<evidence type="ECO:0000313" key="6">
    <source>
        <dbReference type="Proteomes" id="UP000694843"/>
    </source>
</evidence>
<evidence type="ECO:0000256" key="5">
    <source>
        <dbReference type="SAM" id="Phobius"/>
    </source>
</evidence>
<name>A0A8B7NYC3_HYAAZ</name>
<dbReference type="Gene3D" id="1.20.140.150">
    <property type="match status" value="1"/>
</dbReference>
<dbReference type="CTD" id="31101"/>
<keyword evidence="3 5" id="KW-1133">Transmembrane helix</keyword>
<dbReference type="Proteomes" id="UP000694843">
    <property type="component" value="Unplaced"/>
</dbReference>
<organism evidence="6 7">
    <name type="scientific">Hyalella azteca</name>
    <name type="common">Amphipod</name>
    <dbReference type="NCBI Taxonomy" id="294128"/>
    <lineage>
        <taxon>Eukaryota</taxon>
        <taxon>Metazoa</taxon>
        <taxon>Ecdysozoa</taxon>
        <taxon>Arthropoda</taxon>
        <taxon>Crustacea</taxon>
        <taxon>Multicrustacea</taxon>
        <taxon>Malacostraca</taxon>
        <taxon>Eumalacostraca</taxon>
        <taxon>Peracarida</taxon>
        <taxon>Amphipoda</taxon>
        <taxon>Senticaudata</taxon>
        <taxon>Talitrida</taxon>
        <taxon>Talitroidea</taxon>
        <taxon>Hyalellidae</taxon>
        <taxon>Hyalella</taxon>
    </lineage>
</organism>
<dbReference type="GO" id="GO:0019991">
    <property type="term" value="P:septate junction assembly"/>
    <property type="evidence" value="ECO:0007669"/>
    <property type="project" value="TreeGrafter"/>
</dbReference>
<feature type="transmembrane region" description="Helical" evidence="5">
    <location>
        <begin position="165"/>
        <end position="189"/>
    </location>
</feature>
<dbReference type="RefSeq" id="XP_018018768.1">
    <property type="nucleotide sequence ID" value="XM_018163279.2"/>
</dbReference>
<dbReference type="KEGG" id="hazt:108675283"/>
<feature type="transmembrane region" description="Helical" evidence="5">
    <location>
        <begin position="209"/>
        <end position="230"/>
    </location>
</feature>
<evidence type="ECO:0000313" key="7">
    <source>
        <dbReference type="RefSeq" id="XP_018018768.1"/>
    </source>
</evidence>
<dbReference type="GO" id="GO:0035151">
    <property type="term" value="P:regulation of tube size, open tracheal system"/>
    <property type="evidence" value="ECO:0007669"/>
    <property type="project" value="TreeGrafter"/>
</dbReference>
<dbReference type="PANTHER" id="PTHR21284">
    <property type="entry name" value="EG:80H7.2 PROTEIN"/>
    <property type="match status" value="1"/>
</dbReference>
<dbReference type="GO" id="GO:0016020">
    <property type="term" value="C:membrane"/>
    <property type="evidence" value="ECO:0007669"/>
    <property type="project" value="UniProtKB-SubCell"/>
</dbReference>
<gene>
    <name evidence="7" type="primary">LOC108675283</name>
</gene>
<sequence length="305" mass="35123">MAGRSQSSPSHLSGYSAVSYPASLAFSIGQPILAKTYSFYPPPANFVNASIVAFVGLLLFVMSFTSPYWLVSYEYTYSDFKNMGLWEFCFDGYRYPKYQFDYKFVGCNYIFASEYRIIWEWMLPVWFMATQTFMCIALMCLMACMTAASLVLTRWPMQFVLRFEWRIIGLCAALLAATEVCLFFSLIVFGLMCWSRDWLLYPNYNYLSWSYYFAVFSGGFFGFAGFMMLYEMYKSKDRKRAANNLLHLENQNGHNGGEPMEIPIDPGYQQQPYQGSNPGFSREQSVYSQASGLSHPSAYSHNAYI</sequence>
<evidence type="ECO:0000256" key="2">
    <source>
        <dbReference type="ARBA" id="ARBA00022692"/>
    </source>
</evidence>
<dbReference type="PANTHER" id="PTHR21284:SF12">
    <property type="entry name" value="EG:80H7.2 PROTEIN"/>
    <property type="match status" value="1"/>
</dbReference>
<reference evidence="7" key="1">
    <citation type="submission" date="2025-08" db="UniProtKB">
        <authorList>
            <consortium name="RefSeq"/>
        </authorList>
    </citation>
    <scope>IDENTIFICATION</scope>
    <source>
        <tissue evidence="7">Whole organism</tissue>
    </source>
</reference>
<dbReference type="Pfam" id="PF13903">
    <property type="entry name" value="Claudin_2"/>
    <property type="match status" value="1"/>
</dbReference>
<evidence type="ECO:0000256" key="3">
    <source>
        <dbReference type="ARBA" id="ARBA00022989"/>
    </source>
</evidence>
<feature type="transmembrane region" description="Helical" evidence="5">
    <location>
        <begin position="12"/>
        <end position="34"/>
    </location>
</feature>
<comment type="subcellular location">
    <subcellularLocation>
        <location evidence="1">Membrane</location>
        <topology evidence="1">Multi-pass membrane protein</topology>
    </subcellularLocation>
</comment>
<dbReference type="OrthoDB" id="6140671at2759"/>
<accession>A0A8B7NYC3</accession>
<keyword evidence="6" id="KW-1185">Reference proteome</keyword>
<keyword evidence="2 5" id="KW-0812">Transmembrane</keyword>
<protein>
    <submittedName>
        <fullName evidence="7">Uncharacterized protein LOC108675283 isoform X1</fullName>
    </submittedName>
</protein>
<feature type="transmembrane region" description="Helical" evidence="5">
    <location>
        <begin position="46"/>
        <end position="70"/>
    </location>
</feature>
<dbReference type="GO" id="GO:0005918">
    <property type="term" value="C:septate junction"/>
    <property type="evidence" value="ECO:0007669"/>
    <property type="project" value="TreeGrafter"/>
</dbReference>
<keyword evidence="4 5" id="KW-0472">Membrane</keyword>
<dbReference type="InterPro" id="IPR004031">
    <property type="entry name" value="PMP22/EMP/MP20/Claudin"/>
</dbReference>
<evidence type="ECO:0000256" key="1">
    <source>
        <dbReference type="ARBA" id="ARBA00004141"/>
    </source>
</evidence>